<dbReference type="EMBL" id="PVUF01000003">
    <property type="protein sequence ID" value="PRZ48966.1"/>
    <property type="molecule type" value="Genomic_DNA"/>
</dbReference>
<feature type="transmembrane region" description="Helical" evidence="1">
    <location>
        <begin position="20"/>
        <end position="42"/>
    </location>
</feature>
<sequence>MGDFFQQFVQSINERVRSPILGSVAFSLLFWNWRAVLVFFSGRSAQFKISEIEALYSFANSIFWPIFTGVGLALILPILTFVGAWAARWPKFWLHRLEQDEATKREINGYRVEAERLDAQTKFRRARADREAQEENELIARARRDKDAEDLGQEAVDELAAARSKNDNEREGKELEREAKWLKGNSHLNVAGRYALIVLGNAEKNRSLSQIVQEVSMTLSPDDRKLFGNGKRLDVEVEEALQLLSSEGFVKDVIRSERMFELTSKGYKLRDLLLNIE</sequence>
<evidence type="ECO:0000313" key="3">
    <source>
        <dbReference type="Proteomes" id="UP000237718"/>
    </source>
</evidence>
<gene>
    <name evidence="2" type="ORF">CLV89_103281</name>
</gene>
<evidence type="ECO:0000256" key="1">
    <source>
        <dbReference type="SAM" id="Phobius"/>
    </source>
</evidence>
<dbReference type="RefSeq" id="WP_106162980.1">
    <property type="nucleotide sequence ID" value="NZ_PVUF01000003.1"/>
</dbReference>
<evidence type="ECO:0000313" key="2">
    <source>
        <dbReference type="EMBL" id="PRZ48966.1"/>
    </source>
</evidence>
<protein>
    <submittedName>
        <fullName evidence="2">Uncharacterized protein</fullName>
    </submittedName>
</protein>
<proteinExistence type="predicted"/>
<name>A0A2T1AK34_TRISK</name>
<dbReference type="OrthoDB" id="1443905at2"/>
<keyword evidence="1" id="KW-1133">Transmembrane helix</keyword>
<comment type="caution">
    <text evidence="2">The sequence shown here is derived from an EMBL/GenBank/DDBJ whole genome shotgun (WGS) entry which is preliminary data.</text>
</comment>
<dbReference type="AlphaFoldDB" id="A0A2T1AK34"/>
<reference evidence="2 3" key="1">
    <citation type="submission" date="2018-03" db="EMBL/GenBank/DDBJ databases">
        <title>Genomic Encyclopedia of Archaeal and Bacterial Type Strains, Phase II (KMG-II): from individual species to whole genera.</title>
        <authorList>
            <person name="Goeker M."/>
        </authorList>
    </citation>
    <scope>NUCLEOTIDE SEQUENCE [LARGE SCALE GENOMIC DNA]</scope>
    <source>
        <strain evidence="2 3">DSM 25328</strain>
    </source>
</reference>
<accession>A0A2T1AK34</accession>
<feature type="transmembrane region" description="Helical" evidence="1">
    <location>
        <begin position="62"/>
        <end position="87"/>
    </location>
</feature>
<keyword evidence="1" id="KW-0812">Transmembrane</keyword>
<keyword evidence="1" id="KW-0472">Membrane</keyword>
<dbReference type="Proteomes" id="UP000237718">
    <property type="component" value="Unassembled WGS sequence"/>
</dbReference>
<organism evidence="2 3">
    <name type="scientific">Tritonibacter scottomollicae</name>
    <name type="common">Epibacterium scottomollicae</name>
    <dbReference type="NCBI Taxonomy" id="483013"/>
    <lineage>
        <taxon>Bacteria</taxon>
        <taxon>Pseudomonadati</taxon>
        <taxon>Pseudomonadota</taxon>
        <taxon>Alphaproteobacteria</taxon>
        <taxon>Rhodobacterales</taxon>
        <taxon>Paracoccaceae</taxon>
        <taxon>Tritonibacter</taxon>
    </lineage>
</organism>